<accession>A0ABS2CB11</accession>
<comment type="caution">
    <text evidence="7">The sequence shown here is derived from an EMBL/GenBank/DDBJ whole genome shotgun (WGS) entry which is preliminary data.</text>
</comment>
<keyword evidence="4" id="KW-0564">Palmitate</keyword>
<keyword evidence="3" id="KW-0472">Membrane</keyword>
<evidence type="ECO:0000256" key="6">
    <source>
        <dbReference type="ARBA" id="ARBA00023288"/>
    </source>
</evidence>
<evidence type="ECO:0000256" key="5">
    <source>
        <dbReference type="ARBA" id="ARBA00023237"/>
    </source>
</evidence>
<evidence type="ECO:0000313" key="8">
    <source>
        <dbReference type="Proteomes" id="UP001195660"/>
    </source>
</evidence>
<dbReference type="Pfam" id="PF13627">
    <property type="entry name" value="LptM_cons"/>
    <property type="match status" value="1"/>
</dbReference>
<evidence type="ECO:0000313" key="7">
    <source>
        <dbReference type="EMBL" id="MBM5571336.1"/>
    </source>
</evidence>
<keyword evidence="2" id="KW-0732">Signal</keyword>
<comment type="subcellular location">
    <subcellularLocation>
        <location evidence="1">Cell outer membrane</location>
        <topology evidence="1">Lipid-anchor</topology>
    </subcellularLocation>
</comment>
<name>A0ABS2CB11_9NEIS</name>
<gene>
    <name evidence="7" type="ORF">GM173_07045</name>
</gene>
<dbReference type="PROSITE" id="PS51257">
    <property type="entry name" value="PROKAR_LIPOPROTEIN"/>
    <property type="match status" value="1"/>
</dbReference>
<dbReference type="EMBL" id="WOFE01000002">
    <property type="protein sequence ID" value="MBM5571336.1"/>
    <property type="molecule type" value="Genomic_DNA"/>
</dbReference>
<evidence type="ECO:0000256" key="1">
    <source>
        <dbReference type="ARBA" id="ARBA00004459"/>
    </source>
</evidence>
<sequence length="47" mass="4937">MRALMTFLIFAFTLSACGFKGPLYLPKPIEASKANSASKAAASAITE</sequence>
<evidence type="ECO:0008006" key="9">
    <source>
        <dbReference type="Google" id="ProtNLM"/>
    </source>
</evidence>
<keyword evidence="5" id="KW-0998">Cell outer membrane</keyword>
<evidence type="ECO:0000256" key="4">
    <source>
        <dbReference type="ARBA" id="ARBA00023139"/>
    </source>
</evidence>
<dbReference type="Proteomes" id="UP001195660">
    <property type="component" value="Unassembled WGS sequence"/>
</dbReference>
<organism evidence="7 8">
    <name type="scientific">Deefgea chitinilytica</name>
    <dbReference type="NCBI Taxonomy" id="570276"/>
    <lineage>
        <taxon>Bacteria</taxon>
        <taxon>Pseudomonadati</taxon>
        <taxon>Pseudomonadota</taxon>
        <taxon>Betaproteobacteria</taxon>
        <taxon>Neisseriales</taxon>
        <taxon>Chitinibacteraceae</taxon>
        <taxon>Deefgea</taxon>
    </lineage>
</organism>
<proteinExistence type="predicted"/>
<dbReference type="NCBIfam" id="NF047847">
    <property type="entry name" value="SS_mature_LptM"/>
    <property type="match status" value="1"/>
</dbReference>
<evidence type="ECO:0000256" key="2">
    <source>
        <dbReference type="ARBA" id="ARBA00022729"/>
    </source>
</evidence>
<reference evidence="7 8" key="1">
    <citation type="submission" date="2019-11" db="EMBL/GenBank/DDBJ databases">
        <title>Novel Deefgea species.</title>
        <authorList>
            <person name="Han J.-H."/>
        </authorList>
    </citation>
    <scope>NUCLEOTIDE SEQUENCE [LARGE SCALE GENOMIC DNA]</scope>
    <source>
        <strain evidence="7 8">LMG 24817</strain>
    </source>
</reference>
<keyword evidence="8" id="KW-1185">Reference proteome</keyword>
<evidence type="ECO:0000256" key="3">
    <source>
        <dbReference type="ARBA" id="ARBA00023136"/>
    </source>
</evidence>
<protein>
    <recommendedName>
        <fullName evidence="9">Lipoprotein</fullName>
    </recommendedName>
</protein>
<keyword evidence="6" id="KW-0449">Lipoprotein</keyword>
<dbReference type="InterPro" id="IPR032831">
    <property type="entry name" value="LptM_cons"/>
</dbReference>